<protein>
    <recommendedName>
        <fullName evidence="2">Alginate export domain-containing protein</fullName>
    </recommendedName>
</protein>
<evidence type="ECO:0008006" key="2">
    <source>
        <dbReference type="Google" id="ProtNLM"/>
    </source>
</evidence>
<dbReference type="EMBL" id="UOEH01000387">
    <property type="protein sequence ID" value="VAW03226.1"/>
    <property type="molecule type" value="Genomic_DNA"/>
</dbReference>
<proteinExistence type="predicted"/>
<gene>
    <name evidence="1" type="ORF">MNBD_ALPHA05-925</name>
</gene>
<evidence type="ECO:0000313" key="1">
    <source>
        <dbReference type="EMBL" id="VAW03226.1"/>
    </source>
</evidence>
<reference evidence="1" key="1">
    <citation type="submission" date="2018-06" db="EMBL/GenBank/DDBJ databases">
        <authorList>
            <person name="Zhirakovskaya E."/>
        </authorList>
    </citation>
    <scope>NUCLEOTIDE SEQUENCE</scope>
</reference>
<name>A0A3B0T8C9_9ZZZZ</name>
<feature type="non-terminal residue" evidence="1">
    <location>
        <position position="364"/>
    </location>
</feature>
<organism evidence="1">
    <name type="scientific">hydrothermal vent metagenome</name>
    <dbReference type="NCBI Taxonomy" id="652676"/>
    <lineage>
        <taxon>unclassified sequences</taxon>
        <taxon>metagenomes</taxon>
        <taxon>ecological metagenomes</taxon>
    </lineage>
</organism>
<accession>A0A3B0T8C9</accession>
<sequence length="364" mass="40129">MRQSLNSVAASISAVLASLGGASAGEWAFDGEIAGEVRYFPQSAQFPGQFDDWQPSGTLQADLRWKSDDGKHQIVVVPFGRLDAQDDNRTHADLREGYYRYVSDSDWTLLIGAAKVFWGTVESRHLVDVINQTDGVEDIDEEDKLGQPMVKLSLLKDWGQLDLFVLPGFRTRTFPGPEGRLRFALPIDTDNPIFERNARRGAVDYAARYSNFFGNWDVGVSAFHGTSREPRFTIAPTGAALLPVYDRITQGSLDVQYTAGAWLWKGEAIVRGGQGQTFFAGVAGFEYTVYQIFNKPWDLGLLAEYLYDGRDDGFVVETFGLTSAAPFTAFQNDVFTGARLAFNDTQDTSMLAGVSVDADDSSLS</sequence>
<dbReference type="AlphaFoldDB" id="A0A3B0T8C9"/>